<feature type="compositionally biased region" description="Acidic residues" evidence="5">
    <location>
        <begin position="510"/>
        <end position="520"/>
    </location>
</feature>
<comment type="similarity">
    <text evidence="1">Belongs to the heat shock protein 90 family.</text>
</comment>
<dbReference type="Pfam" id="PF00183">
    <property type="entry name" value="HSP90"/>
    <property type="match status" value="1"/>
</dbReference>
<dbReference type="InterPro" id="IPR020575">
    <property type="entry name" value="Hsp90_N"/>
</dbReference>
<dbReference type="PANTHER" id="PTHR11528">
    <property type="entry name" value="HEAT SHOCK PROTEIN 90 FAMILY MEMBER"/>
    <property type="match status" value="1"/>
</dbReference>
<dbReference type="SUPFAM" id="SSF55874">
    <property type="entry name" value="ATPase domain of HSP90 chaperone/DNA topoisomerase II/histidine kinase"/>
    <property type="match status" value="1"/>
</dbReference>
<dbReference type="NCBIfam" id="NF010683">
    <property type="entry name" value="PRK14083.1"/>
    <property type="match status" value="1"/>
</dbReference>
<accession>A0A7J5C0Z4</accession>
<evidence type="ECO:0000256" key="1">
    <source>
        <dbReference type="ARBA" id="ARBA00008239"/>
    </source>
</evidence>
<evidence type="ECO:0000256" key="2">
    <source>
        <dbReference type="ARBA" id="ARBA00022741"/>
    </source>
</evidence>
<dbReference type="Pfam" id="PF13589">
    <property type="entry name" value="HATPase_c_3"/>
    <property type="match status" value="1"/>
</dbReference>
<dbReference type="InterPro" id="IPR036890">
    <property type="entry name" value="HATPase_C_sf"/>
</dbReference>
<dbReference type="InterPro" id="IPR001404">
    <property type="entry name" value="Hsp90_fam"/>
</dbReference>
<sequence>MVRRRNDVRSGGVSEERFLVDLRGVVDLLSHHLYSSPRVYLRELVQNARDAIVAGREVRPGTPDGIEIEVDEAAGAIVVRDHGIGLTEDEMRTVLATIGASSKRDDFALTRRKYLGQFGIGLLACFLIADRIEVRSRSARTPAAETLRWVGNSDGTFTIDRDAEPMHEPGTEVRVRARPDDRDWVRRRRVASLASDFAEFLDTPVRLAGRPGTDPVTITDRTPPWRADAEESARWCHANLGFHPIAQFPVALPAVGVVGVAYLADAPGRVGNRRGDRVYSRGMFVSDDNVQLVPEWAYFVRLVVETGDLPLTATRESLQRSGLLEDVREHIGRQLRDGMERLALHEPSAFARFLEVHARGLLAMAVSDREMLELVMAHVPWETSAGELSYEVARRRGTRVFYASTAHDYIAFAPLVRARGDVLINGSYVYGREILRLVSRRPGQRGRLLPFRPDEFLTALPVPGPGDPLAAELERIARPVLDRLGVGLDVRAFAPDTVSVLLTGMAHGEPDEDDENDDASDPWAELLGTTPEPPRGPTLVLNTASDAVRAVPLVSDARVRGEAITGLYLIGLLSAGERLDADRSTMLGETLGALIAAAGRAAAPEDGNAPGDAPSRATDVPSTMWDAHPATGDAPPTGWNTPPATGDVPPDDVPNPWP</sequence>
<dbReference type="PRINTS" id="PR00775">
    <property type="entry name" value="HEATSHOCK90"/>
</dbReference>
<evidence type="ECO:0000313" key="7">
    <source>
        <dbReference type="Proteomes" id="UP000467240"/>
    </source>
</evidence>
<keyword evidence="3" id="KW-0067">ATP-binding</keyword>
<name>A0A7J5C0Z4_9MICO</name>
<comment type="caution">
    <text evidence="6">The sequence shown here is derived from an EMBL/GenBank/DDBJ whole genome shotgun (WGS) entry which is preliminary data.</text>
</comment>
<feature type="region of interest" description="Disordered" evidence="5">
    <location>
        <begin position="602"/>
        <end position="658"/>
    </location>
</feature>
<dbReference type="SUPFAM" id="SSF54211">
    <property type="entry name" value="Ribosomal protein S5 domain 2-like"/>
    <property type="match status" value="1"/>
</dbReference>
<protein>
    <submittedName>
        <fullName evidence="6">HSP90 family protein</fullName>
    </submittedName>
</protein>
<dbReference type="GO" id="GO:0140662">
    <property type="term" value="F:ATP-dependent protein folding chaperone"/>
    <property type="evidence" value="ECO:0007669"/>
    <property type="project" value="InterPro"/>
</dbReference>
<dbReference type="Proteomes" id="UP000467240">
    <property type="component" value="Unassembled WGS sequence"/>
</dbReference>
<evidence type="ECO:0000313" key="6">
    <source>
        <dbReference type="EMBL" id="KAB1662163.1"/>
    </source>
</evidence>
<feature type="region of interest" description="Disordered" evidence="5">
    <location>
        <begin position="506"/>
        <end position="536"/>
    </location>
</feature>
<gene>
    <name evidence="6" type="ORF">F8O01_01450</name>
</gene>
<proteinExistence type="inferred from homology"/>
<evidence type="ECO:0000256" key="4">
    <source>
        <dbReference type="ARBA" id="ARBA00023186"/>
    </source>
</evidence>
<dbReference type="Gene3D" id="3.30.230.80">
    <property type="match status" value="1"/>
</dbReference>
<dbReference type="GO" id="GO:0016887">
    <property type="term" value="F:ATP hydrolysis activity"/>
    <property type="evidence" value="ECO:0007669"/>
    <property type="project" value="InterPro"/>
</dbReference>
<dbReference type="EMBL" id="WBJZ01000002">
    <property type="protein sequence ID" value="KAB1662163.1"/>
    <property type="molecule type" value="Genomic_DNA"/>
</dbReference>
<dbReference type="Gene3D" id="3.30.565.10">
    <property type="entry name" value="Histidine kinase-like ATPase, C-terminal domain"/>
    <property type="match status" value="1"/>
</dbReference>
<evidence type="ECO:0000256" key="5">
    <source>
        <dbReference type="SAM" id="MobiDB-lite"/>
    </source>
</evidence>
<reference evidence="6 7" key="1">
    <citation type="submission" date="2019-09" db="EMBL/GenBank/DDBJ databases">
        <title>Phylogeny of genus Pseudoclavibacter and closely related genus.</title>
        <authorList>
            <person name="Li Y."/>
        </authorList>
    </citation>
    <scope>NUCLEOTIDE SEQUENCE [LARGE SCALE GENOMIC DNA]</scope>
    <source>
        <strain evidence="6 7">DSM 23821</strain>
    </source>
</reference>
<evidence type="ECO:0000256" key="3">
    <source>
        <dbReference type="ARBA" id="ARBA00022840"/>
    </source>
</evidence>
<keyword evidence="2" id="KW-0547">Nucleotide-binding</keyword>
<dbReference type="OrthoDB" id="9802640at2"/>
<keyword evidence="7" id="KW-1185">Reference proteome</keyword>
<dbReference type="AlphaFoldDB" id="A0A7J5C0Z4"/>
<dbReference type="GO" id="GO:0051082">
    <property type="term" value="F:unfolded protein binding"/>
    <property type="evidence" value="ECO:0007669"/>
    <property type="project" value="InterPro"/>
</dbReference>
<keyword evidence="4" id="KW-0143">Chaperone</keyword>
<dbReference type="InterPro" id="IPR020568">
    <property type="entry name" value="Ribosomal_Su5_D2-typ_SF"/>
</dbReference>
<dbReference type="GO" id="GO:0005524">
    <property type="term" value="F:ATP binding"/>
    <property type="evidence" value="ECO:0007669"/>
    <property type="project" value="UniProtKB-KW"/>
</dbReference>
<organism evidence="6 7">
    <name type="scientific">Pseudoclavibacter chungangensis</name>
    <dbReference type="NCBI Taxonomy" id="587635"/>
    <lineage>
        <taxon>Bacteria</taxon>
        <taxon>Bacillati</taxon>
        <taxon>Actinomycetota</taxon>
        <taxon>Actinomycetes</taxon>
        <taxon>Micrococcales</taxon>
        <taxon>Microbacteriaceae</taxon>
        <taxon>Pseudoclavibacter</taxon>
    </lineage>
</organism>